<dbReference type="EMBL" id="VHSG01000007">
    <property type="protein sequence ID" value="TQV82459.1"/>
    <property type="molecule type" value="Genomic_DNA"/>
</dbReference>
<dbReference type="SUPFAM" id="SSF117987">
    <property type="entry name" value="CRISPR-associated protein"/>
    <property type="match status" value="1"/>
</dbReference>
<accession>A0A545TZ07</accession>
<dbReference type="AlphaFoldDB" id="A0A545TZ07"/>
<dbReference type="SMART" id="SM01101">
    <property type="entry name" value="CRISPR_assoc"/>
    <property type="match status" value="1"/>
</dbReference>
<keyword evidence="2" id="KW-1185">Reference proteome</keyword>
<protein>
    <submittedName>
        <fullName evidence="1">Type I-E CRISPR-associated protein Cas6/Cse3/CasE</fullName>
    </submittedName>
</protein>
<sequence length="235" mass="26390">MTAPMYLSEVSVTGLDMDSPHFVLSMMDGKQYKQHQWLWHLFQSETERKFLYREKTGAQQTSPGVYQRSNLPSFYVLSTVAPQAHLKYVTVKTKSFSPSLSKGRRLFFHLRANPVVRKKRDGYKHSQKCDVLMDAKRQVSGSEPAWPAMEASAKSWLVAQGEKKGFAPDLNSLAVQQYQQHLLPKKGAPKPITFSSVDYQGLLAVTDPELFVAELGKGFGSAKAFGCGLMLIRRA</sequence>
<comment type="caution">
    <text evidence="1">The sequence shown here is derived from an EMBL/GenBank/DDBJ whole genome shotgun (WGS) entry which is preliminary data.</text>
</comment>
<evidence type="ECO:0000313" key="2">
    <source>
        <dbReference type="Proteomes" id="UP000319732"/>
    </source>
</evidence>
<dbReference type="Gene3D" id="3.30.70.1210">
    <property type="entry name" value="Crispr-associated protein, domain 2"/>
    <property type="match status" value="1"/>
</dbReference>
<organism evidence="1 2">
    <name type="scientific">Exilibacterium tricleocarpae</name>
    <dbReference type="NCBI Taxonomy" id="2591008"/>
    <lineage>
        <taxon>Bacteria</taxon>
        <taxon>Pseudomonadati</taxon>
        <taxon>Pseudomonadota</taxon>
        <taxon>Gammaproteobacteria</taxon>
        <taxon>Cellvibrionales</taxon>
        <taxon>Cellvibrionaceae</taxon>
        <taxon>Exilibacterium</taxon>
    </lineage>
</organism>
<dbReference type="NCBIfam" id="TIGR01907">
    <property type="entry name" value="casE_Cse3"/>
    <property type="match status" value="1"/>
</dbReference>
<gene>
    <name evidence="1" type="primary">cas6e</name>
    <name evidence="1" type="ORF">FKG94_06875</name>
</gene>
<dbReference type="Pfam" id="PF08798">
    <property type="entry name" value="CRISPR_assoc"/>
    <property type="match status" value="1"/>
</dbReference>
<proteinExistence type="predicted"/>
<dbReference type="OrthoDB" id="9795689at2"/>
<dbReference type="InterPro" id="IPR010179">
    <property type="entry name" value="CRISPR-assoc_prot_Cse3"/>
</dbReference>
<dbReference type="RefSeq" id="WP_142903475.1">
    <property type="nucleotide sequence ID" value="NZ_ML660090.1"/>
</dbReference>
<evidence type="ECO:0000313" key="1">
    <source>
        <dbReference type="EMBL" id="TQV82459.1"/>
    </source>
</evidence>
<dbReference type="CDD" id="cd09727">
    <property type="entry name" value="Cas6_I-E"/>
    <property type="match status" value="1"/>
</dbReference>
<reference evidence="1 2" key="1">
    <citation type="submission" date="2019-06" db="EMBL/GenBank/DDBJ databases">
        <title>Whole genome sequence for Cellvibrionaceae sp. R142.</title>
        <authorList>
            <person name="Wang G."/>
        </authorList>
    </citation>
    <scope>NUCLEOTIDE SEQUENCE [LARGE SCALE GENOMIC DNA]</scope>
    <source>
        <strain evidence="1 2">R142</strain>
    </source>
</reference>
<dbReference type="Gene3D" id="3.30.70.1200">
    <property type="entry name" value="Crispr-associated protein, domain 1"/>
    <property type="match status" value="1"/>
</dbReference>
<dbReference type="Proteomes" id="UP000319732">
    <property type="component" value="Unassembled WGS sequence"/>
</dbReference>
<name>A0A545TZ07_9GAMM</name>